<evidence type="ECO:0000256" key="1">
    <source>
        <dbReference type="SAM" id="MobiDB-lite"/>
    </source>
</evidence>
<comment type="caution">
    <text evidence="2">The sequence shown here is derived from an EMBL/GenBank/DDBJ whole genome shotgun (WGS) entry which is preliminary data.</text>
</comment>
<dbReference type="InterPro" id="IPR009225">
    <property type="entry name" value="Phage_head_completion_GpL"/>
</dbReference>
<reference evidence="2" key="1">
    <citation type="submission" date="2009-04" db="EMBL/GenBank/DDBJ databases">
        <authorList>
            <person name="Weinstock G."/>
            <person name="Sodergren E."/>
            <person name="Clifton S."/>
            <person name="Fulton L."/>
            <person name="Fulton B."/>
            <person name="Courtney L."/>
            <person name="Fronick C."/>
            <person name="Harrison M."/>
            <person name="Strong C."/>
            <person name="Farmer C."/>
            <person name="Delahaunty K."/>
            <person name="Markovic C."/>
            <person name="Hall O."/>
            <person name="Minx P."/>
            <person name="Tomlinson C."/>
            <person name="Mitreva M."/>
            <person name="Nelson J."/>
            <person name="Hou S."/>
            <person name="Wollam A."/>
            <person name="Pepin K.H."/>
            <person name="Johnson M."/>
            <person name="Bhonagiri V."/>
            <person name="Nash W.E."/>
            <person name="Warren W."/>
            <person name="Chinwalla A."/>
            <person name="Mardis E.R."/>
            <person name="Wilson R.K."/>
        </authorList>
    </citation>
    <scope>NUCLEOTIDE SEQUENCE [LARGE SCALE GENOMIC DNA]</scope>
    <source>
        <strain evidence="2">ATCC 51147</strain>
    </source>
</reference>
<dbReference type="STRING" id="629741.GCWU000324_01252"/>
<dbReference type="HOGENOM" id="CLU_109291_1_1_4"/>
<gene>
    <name evidence="2" type="ORF">GCWU000324_01252</name>
</gene>
<dbReference type="OrthoDB" id="6312934at2"/>
<feature type="region of interest" description="Disordered" evidence="1">
    <location>
        <begin position="1"/>
        <end position="26"/>
    </location>
</feature>
<dbReference type="Proteomes" id="UP000003009">
    <property type="component" value="Unassembled WGS sequence"/>
</dbReference>
<dbReference type="EMBL" id="ACJW02000002">
    <property type="protein sequence ID" value="EEP69339.1"/>
    <property type="molecule type" value="Genomic_DNA"/>
</dbReference>
<organism evidence="2 3">
    <name type="scientific">Kingella oralis ATCC 51147</name>
    <dbReference type="NCBI Taxonomy" id="629741"/>
    <lineage>
        <taxon>Bacteria</taxon>
        <taxon>Pseudomonadati</taxon>
        <taxon>Pseudomonadota</taxon>
        <taxon>Betaproteobacteria</taxon>
        <taxon>Neisseriales</taxon>
        <taxon>Neisseriaceae</taxon>
        <taxon>Kingella</taxon>
    </lineage>
</organism>
<dbReference type="AlphaFoldDB" id="C4GGI4"/>
<sequence>MNTPISFTSTPAATQQPEHQSISSDPFFPSINLDHLRQAMRIDNTITSERLFQAAIEATIHVNRQLATLKQHCQLTGKATLAEHAPQQQINGISIWEHRYQQAVYNYTLATLNDQYADYDASGKATARSETKQHNADQYRRSAHAAIADITGKQRTDAELI</sequence>
<dbReference type="GeneID" id="84906514"/>
<feature type="compositionally biased region" description="Polar residues" evidence="1">
    <location>
        <begin position="1"/>
        <end position="24"/>
    </location>
</feature>
<name>C4GGI4_9NEIS</name>
<protein>
    <submittedName>
        <fullName evidence="2">Phage head completion protein (GPL)</fullName>
    </submittedName>
</protein>
<evidence type="ECO:0000313" key="3">
    <source>
        <dbReference type="Proteomes" id="UP000003009"/>
    </source>
</evidence>
<accession>C4GGI4</accession>
<dbReference type="RefSeq" id="WP_003795397.1">
    <property type="nucleotide sequence ID" value="NZ_GG665871.1"/>
</dbReference>
<proteinExistence type="predicted"/>
<dbReference type="Pfam" id="PF05926">
    <property type="entry name" value="Phage_GPL"/>
    <property type="match status" value="1"/>
</dbReference>
<evidence type="ECO:0000313" key="2">
    <source>
        <dbReference type="EMBL" id="EEP69339.1"/>
    </source>
</evidence>
<keyword evidence="3" id="KW-1185">Reference proteome</keyword>